<evidence type="ECO:0000256" key="1">
    <source>
        <dbReference type="ARBA" id="ARBA00004141"/>
    </source>
</evidence>
<feature type="transmembrane region" description="Helical" evidence="5">
    <location>
        <begin position="354"/>
        <end position="371"/>
    </location>
</feature>
<dbReference type="AlphaFoldDB" id="A0A0N0WTA0"/>
<dbReference type="Proteomes" id="UP000271631">
    <property type="component" value="Unassembled WGS sequence"/>
</dbReference>
<feature type="transmembrane region" description="Helical" evidence="5">
    <location>
        <begin position="326"/>
        <end position="348"/>
    </location>
</feature>
<evidence type="ECO:0000256" key="3">
    <source>
        <dbReference type="ARBA" id="ARBA00022989"/>
    </source>
</evidence>
<proteinExistence type="predicted"/>
<protein>
    <recommendedName>
        <fullName evidence="6">Integral membrane bound transporter domain-containing protein</fullName>
    </recommendedName>
</protein>
<organism evidence="7 8">
    <name type="scientific">Pseudomonas syringae pv. maculicola</name>
    <dbReference type="NCBI Taxonomy" id="59511"/>
    <lineage>
        <taxon>Bacteria</taxon>
        <taxon>Pseudomonadati</taxon>
        <taxon>Pseudomonadota</taxon>
        <taxon>Gammaproteobacteria</taxon>
        <taxon>Pseudomonadales</taxon>
        <taxon>Pseudomonadaceae</taxon>
        <taxon>Pseudomonas</taxon>
    </lineage>
</organism>
<accession>A0A0N0WTA0</accession>
<feature type="transmembrane region" description="Helical" evidence="5">
    <location>
        <begin position="155"/>
        <end position="173"/>
    </location>
</feature>
<evidence type="ECO:0000256" key="5">
    <source>
        <dbReference type="SAM" id="Phobius"/>
    </source>
</evidence>
<evidence type="ECO:0000259" key="6">
    <source>
        <dbReference type="Pfam" id="PF13515"/>
    </source>
</evidence>
<dbReference type="InterPro" id="IPR006726">
    <property type="entry name" value="PHBA_efflux_AaeB/fusaric-R"/>
</dbReference>
<evidence type="ECO:0000313" key="8">
    <source>
        <dbReference type="Proteomes" id="UP000271631"/>
    </source>
</evidence>
<evidence type="ECO:0000256" key="4">
    <source>
        <dbReference type="ARBA" id="ARBA00023136"/>
    </source>
</evidence>
<dbReference type="Pfam" id="PF13515">
    <property type="entry name" value="FUSC_2"/>
    <property type="match status" value="1"/>
</dbReference>
<feature type="transmembrane region" description="Helical" evidence="5">
    <location>
        <begin position="383"/>
        <end position="403"/>
    </location>
</feature>
<keyword evidence="4 5" id="KW-0472">Membrane</keyword>
<dbReference type="GO" id="GO:0022857">
    <property type="term" value="F:transmembrane transporter activity"/>
    <property type="evidence" value="ECO:0007669"/>
    <property type="project" value="InterPro"/>
</dbReference>
<dbReference type="EMBL" id="RBUQ01000329">
    <property type="protein sequence ID" value="RMV29252.1"/>
    <property type="molecule type" value="Genomic_DNA"/>
</dbReference>
<feature type="transmembrane region" description="Helical" evidence="5">
    <location>
        <begin position="432"/>
        <end position="449"/>
    </location>
</feature>
<evidence type="ECO:0000313" key="7">
    <source>
        <dbReference type="EMBL" id="RMV29252.1"/>
    </source>
</evidence>
<keyword evidence="2 5" id="KW-0812">Transmembrane</keyword>
<dbReference type="InterPro" id="IPR049453">
    <property type="entry name" value="Memb_transporter_dom"/>
</dbReference>
<comment type="caution">
    <text evidence="7">The sequence shown here is derived from an EMBL/GenBank/DDBJ whole genome shotgun (WGS) entry which is preliminary data.</text>
</comment>
<feature type="domain" description="Integral membrane bound transporter" evidence="6">
    <location>
        <begin position="28"/>
        <end position="165"/>
    </location>
</feature>
<evidence type="ECO:0000256" key="2">
    <source>
        <dbReference type="ARBA" id="ARBA00022692"/>
    </source>
</evidence>
<dbReference type="GO" id="GO:0005886">
    <property type="term" value="C:plasma membrane"/>
    <property type="evidence" value="ECO:0007669"/>
    <property type="project" value="InterPro"/>
</dbReference>
<feature type="transmembrane region" description="Helical" evidence="5">
    <location>
        <begin position="88"/>
        <end position="108"/>
    </location>
</feature>
<feature type="transmembrane region" description="Helical" evidence="5">
    <location>
        <begin position="16"/>
        <end position="38"/>
    </location>
</feature>
<dbReference type="RefSeq" id="WP_054070333.1">
    <property type="nucleotide sequence ID" value="NZ_JAEVFP010000067.1"/>
</dbReference>
<sequence>MRDALKHYLAPDLRSLVFACKGLCAVTLALAISMSLDLDKPFWAMVASMMLQARPEAGLVIEKAVCLALGSTVGAVIAVLILDNLTPYPVLAIGALALCVAVTSTIASTMRHVNFEFATSLVSVTAILIVLFALADPANTSSGSIFMVIRARLSEVLVGASSAILTSVLLYPFKVQKVLETGMNRLRDLSLTHVSAILHAQSNPAAVHQQRIGIIALSTSINDDANAGRYELASNIDAALLAASNALTIVAWGQTIERILSDNPKRLSEMLARFVDHDAHGCSSLEAESLKKVSEALSAMHGACDSIAERSHGTQRFPRFNRHRDWLVGLRAALRSSLVFLSAIAIWILSGEQAALIMMIVLPALLSQAFSSHPVPRVATAKLLGGALIAIPIAILFVLSSLAQGSGDFEMLILVLSAPLFLGLMSMTSPSLAPYGLGFCLTLAVLVQPSNYMTFAIDQCLSTGLGIAAGLGLLSAGFDLIGPPKHTWLQRRVIRALYLDLKEMGKKGRSADWLNQRAAERLSCLAAYEPQTPTGRALTLRGLNLLESGHRMKLASDEQ</sequence>
<feature type="transmembrane region" description="Helical" evidence="5">
    <location>
        <begin position="115"/>
        <end position="135"/>
    </location>
</feature>
<name>A0A0N0WTA0_PSEYM</name>
<feature type="transmembrane region" description="Helical" evidence="5">
    <location>
        <begin position="461"/>
        <end position="482"/>
    </location>
</feature>
<reference evidence="7 8" key="1">
    <citation type="submission" date="2018-08" db="EMBL/GenBank/DDBJ databases">
        <title>Recombination of ecologically and evolutionarily significant loci maintains genetic cohesion in the Pseudomonas syringae species complex.</title>
        <authorList>
            <person name="Dillon M."/>
            <person name="Thakur S."/>
            <person name="Almeida R.N.D."/>
            <person name="Weir B.S."/>
            <person name="Guttman D.S."/>
        </authorList>
    </citation>
    <scope>NUCLEOTIDE SEQUENCE [LARGE SCALE GENOMIC DNA]</scope>
    <source>
        <strain evidence="7 8">ICMP 11281</strain>
    </source>
</reference>
<gene>
    <name evidence="7" type="ORF">ALP13_00302</name>
</gene>
<keyword evidence="3 5" id="KW-1133">Transmembrane helix</keyword>
<comment type="subcellular location">
    <subcellularLocation>
        <location evidence="1">Membrane</location>
        <topology evidence="1">Multi-pass membrane protein</topology>
    </subcellularLocation>
</comment>
<feature type="transmembrane region" description="Helical" evidence="5">
    <location>
        <begin position="59"/>
        <end position="82"/>
    </location>
</feature>
<dbReference type="Pfam" id="PF04632">
    <property type="entry name" value="FUSC"/>
    <property type="match status" value="1"/>
</dbReference>